<reference evidence="9" key="1">
    <citation type="submission" date="2025-08" db="UniProtKB">
        <authorList>
            <consortium name="RefSeq"/>
        </authorList>
    </citation>
    <scope>IDENTIFICATION</scope>
</reference>
<feature type="transmembrane region" description="Helical" evidence="7">
    <location>
        <begin position="12"/>
        <end position="32"/>
    </location>
</feature>
<proteinExistence type="predicted"/>
<name>A0A6J2WP05_CHACN</name>
<evidence type="ECO:0000313" key="8">
    <source>
        <dbReference type="Proteomes" id="UP000504632"/>
    </source>
</evidence>
<dbReference type="GeneID" id="115826609"/>
<dbReference type="AlphaFoldDB" id="A0A6J2WP05"/>
<dbReference type="PANTHER" id="PTHR13531:SF8">
    <property type="entry name" value="TRANSMEMBRANE PROTEIN 80"/>
    <property type="match status" value="1"/>
</dbReference>
<dbReference type="RefSeq" id="XP_030646349.1">
    <property type="nucleotide sequence ID" value="XM_030790489.1"/>
</dbReference>
<keyword evidence="8" id="KW-1185">Reference proteome</keyword>
<keyword evidence="5 7" id="KW-0472">Membrane</keyword>
<dbReference type="InterPro" id="IPR019184">
    <property type="entry name" value="Uncharacterised_TM-17"/>
</dbReference>
<dbReference type="PANTHER" id="PTHR13531">
    <property type="entry name" value="GEO07735P1-RELATED-RELATED"/>
    <property type="match status" value="1"/>
</dbReference>
<evidence type="ECO:0000313" key="9">
    <source>
        <dbReference type="RefSeq" id="XP_030646349.1"/>
    </source>
</evidence>
<keyword evidence="6" id="KW-0966">Cell projection</keyword>
<evidence type="ECO:0000256" key="6">
    <source>
        <dbReference type="ARBA" id="ARBA00023273"/>
    </source>
</evidence>
<protein>
    <submittedName>
        <fullName evidence="9">Transmembrane protein 80-like</fullName>
    </submittedName>
</protein>
<comment type="subcellular location">
    <subcellularLocation>
        <location evidence="1">Cell projection</location>
        <location evidence="1">Cilium</location>
    </subcellularLocation>
    <subcellularLocation>
        <location evidence="2">Membrane</location>
        <topology evidence="2">Multi-pass membrane protein</topology>
    </subcellularLocation>
</comment>
<organism evidence="8 9">
    <name type="scientific">Chanos chanos</name>
    <name type="common">Milkfish</name>
    <name type="synonym">Mugil chanos</name>
    <dbReference type="NCBI Taxonomy" id="29144"/>
    <lineage>
        <taxon>Eukaryota</taxon>
        <taxon>Metazoa</taxon>
        <taxon>Chordata</taxon>
        <taxon>Craniata</taxon>
        <taxon>Vertebrata</taxon>
        <taxon>Euteleostomi</taxon>
        <taxon>Actinopterygii</taxon>
        <taxon>Neopterygii</taxon>
        <taxon>Teleostei</taxon>
        <taxon>Ostariophysi</taxon>
        <taxon>Gonorynchiformes</taxon>
        <taxon>Chanidae</taxon>
        <taxon>Chanos</taxon>
    </lineage>
</organism>
<evidence type="ECO:0000256" key="3">
    <source>
        <dbReference type="ARBA" id="ARBA00022692"/>
    </source>
</evidence>
<keyword evidence="3 7" id="KW-0812">Transmembrane</keyword>
<feature type="transmembrane region" description="Helical" evidence="7">
    <location>
        <begin position="106"/>
        <end position="130"/>
    </location>
</feature>
<dbReference type="InParanoid" id="A0A6J2WP05"/>
<dbReference type="Proteomes" id="UP000504632">
    <property type="component" value="Chromosome 13"/>
</dbReference>
<accession>A0A6J2WP05</accession>
<dbReference type="GO" id="GO:0016020">
    <property type="term" value="C:membrane"/>
    <property type="evidence" value="ECO:0007669"/>
    <property type="project" value="UniProtKB-SubCell"/>
</dbReference>
<evidence type="ECO:0000256" key="4">
    <source>
        <dbReference type="ARBA" id="ARBA00022989"/>
    </source>
</evidence>
<dbReference type="GO" id="GO:0035869">
    <property type="term" value="C:ciliary transition zone"/>
    <property type="evidence" value="ECO:0007669"/>
    <property type="project" value="TreeGrafter"/>
</dbReference>
<feature type="transmembrane region" description="Helical" evidence="7">
    <location>
        <begin position="76"/>
        <end position="100"/>
    </location>
</feature>
<sequence length="141" mass="15836">MALSSVLLQMLLYFSAFYFLFYFLSSLGLIIYKCQVLSYPDDNLVLDLGLLFLLAVLEVLRVYWGMRGNLQESEGYVGASLISTVATVLLAVYFTVWQSYVLRADLIISSILLCVYGVTGVFGLITLARFTSLWIVSVRNT</sequence>
<gene>
    <name evidence="9" type="primary">LOC115826609</name>
</gene>
<dbReference type="GO" id="GO:1905515">
    <property type="term" value="P:non-motile cilium assembly"/>
    <property type="evidence" value="ECO:0007669"/>
    <property type="project" value="TreeGrafter"/>
</dbReference>
<keyword evidence="4 7" id="KW-1133">Transmembrane helix</keyword>
<evidence type="ECO:0000256" key="5">
    <source>
        <dbReference type="ARBA" id="ARBA00023136"/>
    </source>
</evidence>
<evidence type="ECO:0000256" key="2">
    <source>
        <dbReference type="ARBA" id="ARBA00004141"/>
    </source>
</evidence>
<evidence type="ECO:0000256" key="7">
    <source>
        <dbReference type="SAM" id="Phobius"/>
    </source>
</evidence>
<dbReference type="OrthoDB" id="262535at2759"/>
<feature type="transmembrane region" description="Helical" evidence="7">
    <location>
        <begin position="44"/>
        <end position="64"/>
    </location>
</feature>
<evidence type="ECO:0000256" key="1">
    <source>
        <dbReference type="ARBA" id="ARBA00004138"/>
    </source>
</evidence>
<dbReference type="Pfam" id="PF09799">
    <property type="entry name" value="Transmemb_17"/>
    <property type="match status" value="1"/>
</dbReference>